<proteinExistence type="predicted"/>
<protein>
    <submittedName>
        <fullName evidence="1">Uncharacterized protein</fullName>
    </submittedName>
</protein>
<accession>A0AAC8YMN0</accession>
<evidence type="ECO:0000313" key="3">
    <source>
        <dbReference type="Proteomes" id="UP000075755"/>
    </source>
</evidence>
<dbReference type="Proteomes" id="UP000577697">
    <property type="component" value="Unassembled WGS sequence"/>
</dbReference>
<sequence length="156" mass="17297">MAALIDSVVEAVRSDLLSRSQFGIEKYGVTLDRKDLKLRDWLQHAYEKTLDQANYLKRAIIEIERRADGGADIVMHHTAIASPAGERTRAARDEAMEATPATGQQTVGVVSPRLRGHHREFDAADFVVTTRGTVLKSKYDDVRIVVVDHLTGELAS</sequence>
<keyword evidence="4" id="KW-1185">Reference proteome</keyword>
<evidence type="ECO:0000313" key="4">
    <source>
        <dbReference type="Proteomes" id="UP000577697"/>
    </source>
</evidence>
<dbReference type="KEGG" id="aak:AA2016_2287"/>
<dbReference type="Proteomes" id="UP000075755">
    <property type="component" value="Chromosome"/>
</dbReference>
<dbReference type="AlphaFoldDB" id="A0AAC8YMN0"/>
<evidence type="ECO:0000313" key="2">
    <source>
        <dbReference type="EMBL" id="MBB3705802.1"/>
    </source>
</evidence>
<dbReference type="EMBL" id="JACICB010000007">
    <property type="protein sequence ID" value="MBB3705802.1"/>
    <property type="molecule type" value="Genomic_DNA"/>
</dbReference>
<dbReference type="RefSeq" id="WP_183194956.1">
    <property type="nucleotide sequence ID" value="NZ_CP015005.1"/>
</dbReference>
<reference evidence="1 3" key="1">
    <citation type="submission" date="2016-03" db="EMBL/GenBank/DDBJ databases">
        <title>Complete genome of Aminobacter aminovorans KCTC 2477.</title>
        <authorList>
            <person name="Kim K.M."/>
        </authorList>
    </citation>
    <scope>NUCLEOTIDE SEQUENCE [LARGE SCALE GENOMIC DNA]</scope>
    <source>
        <strain evidence="1 3">KCTC 2477</strain>
    </source>
</reference>
<dbReference type="EMBL" id="CP015005">
    <property type="protein sequence ID" value="AMS41215.1"/>
    <property type="molecule type" value="Genomic_DNA"/>
</dbReference>
<gene>
    <name evidence="1" type="ORF">AA2016_2287</name>
    <name evidence="2" type="ORF">FHS67_002121</name>
</gene>
<organism evidence="1 3">
    <name type="scientific">Aminobacter aminovorans</name>
    <name type="common">Chelatobacter heintzii</name>
    <dbReference type="NCBI Taxonomy" id="83263"/>
    <lineage>
        <taxon>Bacteria</taxon>
        <taxon>Pseudomonadati</taxon>
        <taxon>Pseudomonadota</taxon>
        <taxon>Alphaproteobacteria</taxon>
        <taxon>Hyphomicrobiales</taxon>
        <taxon>Phyllobacteriaceae</taxon>
        <taxon>Aminobacter</taxon>
    </lineage>
</organism>
<evidence type="ECO:0000313" key="1">
    <source>
        <dbReference type="EMBL" id="AMS41215.1"/>
    </source>
</evidence>
<reference evidence="2 4" key="2">
    <citation type="submission" date="2020-08" db="EMBL/GenBank/DDBJ databases">
        <title>Genomic Encyclopedia of Type Strains, Phase IV (KMG-IV): sequencing the most valuable type-strain genomes for metagenomic binning, comparative biology and taxonomic classification.</title>
        <authorList>
            <person name="Goeker M."/>
        </authorList>
    </citation>
    <scope>NUCLEOTIDE SEQUENCE [LARGE SCALE GENOMIC DNA]</scope>
    <source>
        <strain evidence="2 4">DSM 10368</strain>
    </source>
</reference>
<name>A0AAC8YMN0_AMIAI</name>